<dbReference type="GeneID" id="93090716"/>
<evidence type="ECO:0000313" key="2">
    <source>
        <dbReference type="Proteomes" id="UP000254920"/>
    </source>
</evidence>
<dbReference type="AlphaFoldDB" id="A0A381DHD7"/>
<dbReference type="STRING" id="32024.GCA_000788295_00013"/>
<dbReference type="PANTHER" id="PTHR42852:SF13">
    <property type="entry name" value="PROTEIN DIPZ"/>
    <property type="match status" value="1"/>
</dbReference>
<evidence type="ECO:0000313" key="1">
    <source>
        <dbReference type="EMBL" id="SUX09933.1"/>
    </source>
</evidence>
<organism evidence="1 2">
    <name type="scientific">Campylobacter sputorum subsp. sputorum</name>
    <dbReference type="NCBI Taxonomy" id="32024"/>
    <lineage>
        <taxon>Bacteria</taxon>
        <taxon>Pseudomonadati</taxon>
        <taxon>Campylobacterota</taxon>
        <taxon>Epsilonproteobacteria</taxon>
        <taxon>Campylobacterales</taxon>
        <taxon>Campylobacteraceae</taxon>
        <taxon>Campylobacter</taxon>
    </lineage>
</organism>
<gene>
    <name evidence="1" type="primary">tlpA</name>
    <name evidence="1" type="ORF">NCTC12475_00269</name>
</gene>
<name>A0A381DHD7_9BACT</name>
<dbReference type="Gene3D" id="3.40.30.10">
    <property type="entry name" value="Glutaredoxin"/>
    <property type="match status" value="1"/>
</dbReference>
<protein>
    <submittedName>
        <fullName evidence="1">Thiredoxin</fullName>
    </submittedName>
</protein>
<dbReference type="OrthoDB" id="9813820at2"/>
<dbReference type="Pfam" id="PF00578">
    <property type="entry name" value="AhpC-TSA"/>
    <property type="match status" value="1"/>
</dbReference>
<dbReference type="PANTHER" id="PTHR42852">
    <property type="entry name" value="THIOL:DISULFIDE INTERCHANGE PROTEIN DSBE"/>
    <property type="match status" value="1"/>
</dbReference>
<dbReference type="InterPro" id="IPR013766">
    <property type="entry name" value="Thioredoxin_domain"/>
</dbReference>
<dbReference type="SUPFAM" id="SSF52833">
    <property type="entry name" value="Thioredoxin-like"/>
    <property type="match status" value="1"/>
</dbReference>
<accession>A0A381DHD7</accession>
<dbReference type="GO" id="GO:0016491">
    <property type="term" value="F:oxidoreductase activity"/>
    <property type="evidence" value="ECO:0007669"/>
    <property type="project" value="InterPro"/>
</dbReference>
<dbReference type="RefSeq" id="WP_089182539.1">
    <property type="nucleotide sequence ID" value="NZ_CP043427.1"/>
</dbReference>
<reference evidence="1 2" key="1">
    <citation type="submission" date="2018-06" db="EMBL/GenBank/DDBJ databases">
        <authorList>
            <consortium name="Pathogen Informatics"/>
            <person name="Doyle S."/>
        </authorList>
    </citation>
    <scope>NUCLEOTIDE SEQUENCE [LARGE SCALE GENOMIC DNA]</scope>
    <source>
        <strain evidence="1 2">NCTC12475</strain>
    </source>
</reference>
<dbReference type="GO" id="GO:0016209">
    <property type="term" value="F:antioxidant activity"/>
    <property type="evidence" value="ECO:0007669"/>
    <property type="project" value="InterPro"/>
</dbReference>
<dbReference type="EMBL" id="UFVD01000001">
    <property type="protein sequence ID" value="SUX09933.1"/>
    <property type="molecule type" value="Genomic_DNA"/>
</dbReference>
<keyword evidence="2" id="KW-1185">Reference proteome</keyword>
<dbReference type="InterPro" id="IPR050553">
    <property type="entry name" value="Thioredoxin_ResA/DsbE_sf"/>
</dbReference>
<dbReference type="CDD" id="cd02966">
    <property type="entry name" value="TlpA_like_family"/>
    <property type="match status" value="1"/>
</dbReference>
<sequence>MKLRFLIITLICVIFFYGCEKKTQDDKQNSNLKEDNQTAMIEQDYTAPFLLNLQNKKLLSMQKNEDGFKIENNDKAILFTFFTTWCPPCKAEIPHLNEIQNMFKDNLMIVGVLMEEKTQEEVNEFIKQNNINYEISSGESNFFFSNAIGGINGVPYTILYDKNGKYISRYLGLVPREMLISDINKVLL</sequence>
<dbReference type="PROSITE" id="PS51352">
    <property type="entry name" value="THIOREDOXIN_2"/>
    <property type="match status" value="1"/>
</dbReference>
<dbReference type="PROSITE" id="PS51257">
    <property type="entry name" value="PROKAR_LIPOPROTEIN"/>
    <property type="match status" value="1"/>
</dbReference>
<proteinExistence type="predicted"/>
<dbReference type="InterPro" id="IPR036249">
    <property type="entry name" value="Thioredoxin-like_sf"/>
</dbReference>
<dbReference type="InterPro" id="IPR000866">
    <property type="entry name" value="AhpC/TSA"/>
</dbReference>
<dbReference type="Proteomes" id="UP000254920">
    <property type="component" value="Unassembled WGS sequence"/>
</dbReference>